<dbReference type="SUPFAM" id="SSF46894">
    <property type="entry name" value="C-terminal effector domain of the bipartite response regulators"/>
    <property type="match status" value="1"/>
</dbReference>
<evidence type="ECO:0000256" key="2">
    <source>
        <dbReference type="PROSITE-ProRule" id="PRU01091"/>
    </source>
</evidence>
<dbReference type="Pfam" id="PF00486">
    <property type="entry name" value="Trans_reg_C"/>
    <property type="match status" value="1"/>
</dbReference>
<keyword evidence="3" id="KW-0812">Transmembrane</keyword>
<dbReference type="InterPro" id="IPR001867">
    <property type="entry name" value="OmpR/PhoB-type_DNA-bd"/>
</dbReference>
<keyword evidence="3" id="KW-1133">Transmembrane helix</keyword>
<gene>
    <name evidence="5" type="ORF">AL538_00435</name>
</gene>
<dbReference type="PROSITE" id="PS51755">
    <property type="entry name" value="OMPR_PHOB"/>
    <property type="match status" value="1"/>
</dbReference>
<keyword evidence="6" id="KW-1185">Reference proteome</keyword>
<dbReference type="RefSeq" id="WP_061064991.1">
    <property type="nucleotide sequence ID" value="NZ_CP014038.2"/>
</dbReference>
<sequence length="182" mass="20209">MVRNYVLGNQIVFDVLKREVTSSIQTIKLGGREAEILKLLCMHTNEVISKEEMNQKVWGKVLVSETSLTKAISNLRKSLARLESLSCEIKTIPKEGYMLICESGSVFEASGEKAAVFNIKQIKNENELLERTRSVSGKCSKVVEPALPTTHHSAVTLQHFITLFASSLLASLITGMLLILFK</sequence>
<feature type="domain" description="OmpR/PhoB-type" evidence="4">
    <location>
        <begin position="2"/>
        <end position="101"/>
    </location>
</feature>
<evidence type="ECO:0000259" key="4">
    <source>
        <dbReference type="PROSITE" id="PS51755"/>
    </source>
</evidence>
<keyword evidence="3" id="KW-0472">Membrane</keyword>
<evidence type="ECO:0000313" key="6">
    <source>
        <dbReference type="Proteomes" id="UP000067422"/>
    </source>
</evidence>
<dbReference type="Gene3D" id="1.10.10.10">
    <property type="entry name" value="Winged helix-like DNA-binding domain superfamily/Winged helix DNA-binding domain"/>
    <property type="match status" value="1"/>
</dbReference>
<organism evidence="5 6">
    <name type="scientific">Vibrio harveyi</name>
    <name type="common">Beneckea harveyi</name>
    <dbReference type="NCBI Taxonomy" id="669"/>
    <lineage>
        <taxon>Bacteria</taxon>
        <taxon>Pseudomonadati</taxon>
        <taxon>Pseudomonadota</taxon>
        <taxon>Gammaproteobacteria</taxon>
        <taxon>Vibrionales</taxon>
        <taxon>Vibrionaceae</taxon>
        <taxon>Vibrio</taxon>
    </lineage>
</organism>
<dbReference type="CDD" id="cd00383">
    <property type="entry name" value="trans_reg_C"/>
    <property type="match status" value="1"/>
</dbReference>
<proteinExistence type="predicted"/>
<evidence type="ECO:0000256" key="1">
    <source>
        <dbReference type="ARBA" id="ARBA00023125"/>
    </source>
</evidence>
<keyword evidence="1 2" id="KW-0238">DNA-binding</keyword>
<protein>
    <submittedName>
        <fullName evidence="5">Transcriptional regulator</fullName>
    </submittedName>
</protein>
<feature type="transmembrane region" description="Helical" evidence="3">
    <location>
        <begin position="160"/>
        <end position="181"/>
    </location>
</feature>
<reference evidence="5" key="1">
    <citation type="submission" date="2018-01" db="EMBL/GenBank/DDBJ databases">
        <title>FDA dAtabase for Regulatory Grade micrObial Sequences (FDA-ARGOS): Supporting development and validation of Infectious Disease Dx tests.</title>
        <authorList>
            <person name="Hoffmann M."/>
            <person name="Allard M."/>
            <person name="Evans P."/>
            <person name="Brown E."/>
            <person name="Tallon L."/>
            <person name="Sadzewicz L."/>
            <person name="Sengamalay N."/>
            <person name="Ott S."/>
            <person name="Godinez A."/>
            <person name="Nagaraj S."/>
            <person name="Vyas G."/>
            <person name="Aluvathingal J."/>
            <person name="Nadendla S."/>
            <person name="Geyer C."/>
            <person name="Sichtig H."/>
        </authorList>
    </citation>
    <scope>NUCLEOTIDE SEQUENCE</scope>
    <source>
        <strain evidence="5">FDAARGOS_107</strain>
    </source>
</reference>
<dbReference type="EMBL" id="CP014038">
    <property type="protein sequence ID" value="AMF96295.1"/>
    <property type="molecule type" value="Genomic_DNA"/>
</dbReference>
<dbReference type="InterPro" id="IPR036388">
    <property type="entry name" value="WH-like_DNA-bd_sf"/>
</dbReference>
<dbReference type="InterPro" id="IPR016032">
    <property type="entry name" value="Sig_transdc_resp-reg_C-effctor"/>
</dbReference>
<dbReference type="SMART" id="SM00862">
    <property type="entry name" value="Trans_reg_C"/>
    <property type="match status" value="1"/>
</dbReference>
<accession>A0ABN4KWI7</accession>
<name>A0ABN4KWI7_VIBHA</name>
<evidence type="ECO:0000256" key="3">
    <source>
        <dbReference type="SAM" id="Phobius"/>
    </source>
</evidence>
<evidence type="ECO:0000313" key="5">
    <source>
        <dbReference type="EMBL" id="AMF96295.1"/>
    </source>
</evidence>
<feature type="DNA-binding region" description="OmpR/PhoB-type" evidence="2">
    <location>
        <begin position="2"/>
        <end position="101"/>
    </location>
</feature>
<dbReference type="Proteomes" id="UP000067422">
    <property type="component" value="Chromosome 1"/>
</dbReference>